<accession>A0ABV9U9B8</accession>
<dbReference type="Gene3D" id="3.40.50.1950">
    <property type="entry name" value="Flavin prenyltransferase-like"/>
    <property type="match status" value="1"/>
</dbReference>
<dbReference type="Pfam" id="PF02441">
    <property type="entry name" value="Flavoprotein"/>
    <property type="match status" value="1"/>
</dbReference>
<reference evidence="3" key="1">
    <citation type="journal article" date="2019" name="Int. J. Syst. Evol. Microbiol.">
        <title>The Global Catalogue of Microorganisms (GCM) 10K type strain sequencing project: providing services to taxonomists for standard genome sequencing and annotation.</title>
        <authorList>
            <consortium name="The Broad Institute Genomics Platform"/>
            <consortium name="The Broad Institute Genome Sequencing Center for Infectious Disease"/>
            <person name="Wu L."/>
            <person name="Ma J."/>
        </authorList>
    </citation>
    <scope>NUCLEOTIDE SEQUENCE [LARGE SCALE GENOMIC DNA]</scope>
    <source>
        <strain evidence="3">KLKA75</strain>
    </source>
</reference>
<dbReference type="SUPFAM" id="SSF52507">
    <property type="entry name" value="Homo-oligomeric flavin-containing Cys decarboxylases, HFCD"/>
    <property type="match status" value="1"/>
</dbReference>
<organism evidence="2 3">
    <name type="scientific">Actinomadura gamaensis</name>
    <dbReference type="NCBI Taxonomy" id="1763541"/>
    <lineage>
        <taxon>Bacteria</taxon>
        <taxon>Bacillati</taxon>
        <taxon>Actinomycetota</taxon>
        <taxon>Actinomycetes</taxon>
        <taxon>Streptosporangiales</taxon>
        <taxon>Thermomonosporaceae</taxon>
        <taxon>Actinomadura</taxon>
    </lineage>
</organism>
<dbReference type="InterPro" id="IPR036551">
    <property type="entry name" value="Flavin_trans-like"/>
</dbReference>
<dbReference type="EMBL" id="JBHSIT010000010">
    <property type="protein sequence ID" value="MFC4911856.1"/>
    <property type="molecule type" value="Genomic_DNA"/>
</dbReference>
<protein>
    <submittedName>
        <fullName evidence="2">Flavoprotein</fullName>
    </submittedName>
</protein>
<dbReference type="RefSeq" id="WP_378261181.1">
    <property type="nucleotide sequence ID" value="NZ_JBHSIT010000010.1"/>
</dbReference>
<sequence>MSDRQRVLYLMCFGSPGSRYAPEGVRAAQDAGWTVCVMTSPKGREFVDVERVEAMTGFPVRSEYKQPDEPDAFPSADAFLAAPITVTSVNKWAAGIGDTVPLGYLIEGYGLNIPTVAMPYSNHAHMAHPVFNRSLRALESFNVTVLLGDGTEDDRGRPNLLPPDRFPWRAGLAALEHAMRP</sequence>
<evidence type="ECO:0000259" key="1">
    <source>
        <dbReference type="Pfam" id="PF02441"/>
    </source>
</evidence>
<dbReference type="InterPro" id="IPR003382">
    <property type="entry name" value="Flavoprotein"/>
</dbReference>
<evidence type="ECO:0000313" key="2">
    <source>
        <dbReference type="EMBL" id="MFC4911856.1"/>
    </source>
</evidence>
<name>A0ABV9U9B8_9ACTN</name>
<proteinExistence type="predicted"/>
<comment type="caution">
    <text evidence="2">The sequence shown here is derived from an EMBL/GenBank/DDBJ whole genome shotgun (WGS) entry which is preliminary data.</text>
</comment>
<keyword evidence="3" id="KW-1185">Reference proteome</keyword>
<evidence type="ECO:0000313" key="3">
    <source>
        <dbReference type="Proteomes" id="UP001595872"/>
    </source>
</evidence>
<feature type="domain" description="Flavoprotein" evidence="1">
    <location>
        <begin position="13"/>
        <end position="101"/>
    </location>
</feature>
<dbReference type="Proteomes" id="UP001595872">
    <property type="component" value="Unassembled WGS sequence"/>
</dbReference>
<gene>
    <name evidence="2" type="ORF">ACFPCY_31435</name>
</gene>